<reference evidence="9 12" key="2">
    <citation type="submission" date="2022-05" db="EMBL/GenBank/DDBJ databases">
        <title>Genome Sequencing of Bee-Associated Microbes.</title>
        <authorList>
            <person name="Dunlap C."/>
        </authorList>
    </citation>
    <scope>NUCLEOTIDE SEQUENCE [LARGE SCALE GENOMIC DNA]</scope>
    <source>
        <strain evidence="9 12">NRRL B-23120</strain>
    </source>
</reference>
<evidence type="ECO:0000313" key="9">
    <source>
        <dbReference type="EMBL" id="MCY9598222.1"/>
    </source>
</evidence>
<evidence type="ECO:0000256" key="1">
    <source>
        <dbReference type="ARBA" id="ARBA00004141"/>
    </source>
</evidence>
<feature type="transmembrane region" description="Helical" evidence="8">
    <location>
        <begin position="116"/>
        <end position="134"/>
    </location>
</feature>
<dbReference type="PANTHER" id="PTHR34975">
    <property type="entry name" value="SPORE GERMINATION PROTEIN A2"/>
    <property type="match status" value="1"/>
</dbReference>
<dbReference type="GeneID" id="95376370"/>
<feature type="transmembrane region" description="Helical" evidence="8">
    <location>
        <begin position="331"/>
        <end position="354"/>
    </location>
</feature>
<proteinExistence type="inferred from homology"/>
<keyword evidence="5 8" id="KW-0812">Transmembrane</keyword>
<feature type="transmembrane region" description="Helical" evidence="8">
    <location>
        <begin position="213"/>
        <end position="240"/>
    </location>
</feature>
<keyword evidence="12" id="KW-1185">Reference proteome</keyword>
<evidence type="ECO:0000256" key="8">
    <source>
        <dbReference type="SAM" id="Phobius"/>
    </source>
</evidence>
<feature type="transmembrane region" description="Helical" evidence="8">
    <location>
        <begin position="302"/>
        <end position="319"/>
    </location>
</feature>
<keyword evidence="6 8" id="KW-1133">Transmembrane helix</keyword>
<dbReference type="GO" id="GO:0009847">
    <property type="term" value="P:spore germination"/>
    <property type="evidence" value="ECO:0007669"/>
    <property type="project" value="InterPro"/>
</dbReference>
<feature type="transmembrane region" description="Helical" evidence="8">
    <location>
        <begin position="36"/>
        <end position="57"/>
    </location>
</feature>
<comment type="subcellular location">
    <subcellularLocation>
        <location evidence="1">Membrane</location>
        <topology evidence="1">Multi-pass membrane protein</topology>
    </subcellularLocation>
</comment>
<keyword evidence="7 8" id="KW-0472">Membrane</keyword>
<dbReference type="AlphaFoldDB" id="A0A410WXP1"/>
<dbReference type="InterPro" id="IPR004761">
    <property type="entry name" value="Spore_GerAB"/>
</dbReference>
<dbReference type="Proteomes" id="UP001527202">
    <property type="component" value="Unassembled WGS sequence"/>
</dbReference>
<dbReference type="OrthoDB" id="2663238at2"/>
<dbReference type="Proteomes" id="UP000288943">
    <property type="component" value="Chromosome"/>
</dbReference>
<dbReference type="KEGG" id="pchi:PC41400_16295"/>
<accession>A0A410WXP1</accession>
<gene>
    <name evidence="9" type="ORF">M5X16_20955</name>
    <name evidence="10" type="ORF">PC41400_16295</name>
</gene>
<evidence type="ECO:0000313" key="11">
    <source>
        <dbReference type="Proteomes" id="UP000288943"/>
    </source>
</evidence>
<evidence type="ECO:0000256" key="2">
    <source>
        <dbReference type="ARBA" id="ARBA00007998"/>
    </source>
</evidence>
<dbReference type="EMBL" id="JAMDMJ010000029">
    <property type="protein sequence ID" value="MCY9598222.1"/>
    <property type="molecule type" value="Genomic_DNA"/>
</dbReference>
<evidence type="ECO:0000313" key="12">
    <source>
        <dbReference type="Proteomes" id="UP001527202"/>
    </source>
</evidence>
<evidence type="ECO:0000313" key="10">
    <source>
        <dbReference type="EMBL" id="QAV19154.1"/>
    </source>
</evidence>
<protein>
    <submittedName>
        <fullName evidence="9">Spore germination protein</fullName>
    </submittedName>
    <submittedName>
        <fullName evidence="10">Spore gernimation protein</fullName>
    </submittedName>
</protein>
<evidence type="ECO:0000256" key="4">
    <source>
        <dbReference type="ARBA" id="ARBA00022544"/>
    </source>
</evidence>
<dbReference type="EMBL" id="CP026520">
    <property type="protein sequence ID" value="QAV19154.1"/>
    <property type="molecule type" value="Genomic_DNA"/>
</dbReference>
<evidence type="ECO:0000256" key="3">
    <source>
        <dbReference type="ARBA" id="ARBA00022448"/>
    </source>
</evidence>
<dbReference type="PANTHER" id="PTHR34975:SF2">
    <property type="entry name" value="SPORE GERMINATION PROTEIN A2"/>
    <property type="match status" value="1"/>
</dbReference>
<evidence type="ECO:0000256" key="7">
    <source>
        <dbReference type="ARBA" id="ARBA00023136"/>
    </source>
</evidence>
<dbReference type="GO" id="GO:0016020">
    <property type="term" value="C:membrane"/>
    <property type="evidence" value="ECO:0007669"/>
    <property type="project" value="UniProtKB-SubCell"/>
</dbReference>
<feature type="transmembrane region" description="Helical" evidence="8">
    <location>
        <begin position="267"/>
        <end position="286"/>
    </location>
</feature>
<feature type="transmembrane region" description="Helical" evidence="8">
    <location>
        <begin position="179"/>
        <end position="201"/>
    </location>
</feature>
<evidence type="ECO:0000256" key="6">
    <source>
        <dbReference type="ARBA" id="ARBA00022989"/>
    </source>
</evidence>
<feature type="transmembrane region" description="Helical" evidence="8">
    <location>
        <begin position="77"/>
        <end position="96"/>
    </location>
</feature>
<sequence length="367" mass="41958">MRSTSWQTFRFAMIYMISQPIAFLISPLITTSGYQGWISLFLGGLVSILLLCCTVYVGRLNPDVPWVQFGEQIIGKWPHRLFLFLVLYWCVYYVSVDIESFTLFYGSTYMRETPQWFLQLIIGLVIVITARWGFVSIVYIADGLFLITMIGIAIIMGLFSKNADFQMFPALWTHHKMGLAFRDTLTAVSWFGEWFVFLFMVPHLKFGAKTLRNLLSASLLVTFAVFMQWMLTLFTFGPYFGSRIQYPLLELIRSSTLSGLLGNADPLLIGLWTTSMFVHDSFILYVGTKCAAELFKFKTRKAILPLLCGTAVVVALQFSRDTTLFLFDMNSLSVVTFFVFVDALPVFYAVIAYVRIKFGKNFLQTSK</sequence>
<feature type="transmembrane region" description="Helical" evidence="8">
    <location>
        <begin position="12"/>
        <end position="30"/>
    </location>
</feature>
<dbReference type="RefSeq" id="WP_042225957.1">
    <property type="nucleotide sequence ID" value="NZ_CP026520.1"/>
</dbReference>
<feature type="transmembrane region" description="Helical" evidence="8">
    <location>
        <begin position="139"/>
        <end position="159"/>
    </location>
</feature>
<keyword evidence="3" id="KW-0813">Transport</keyword>
<organism evidence="10 11">
    <name type="scientific">Paenibacillus chitinolyticus</name>
    <dbReference type="NCBI Taxonomy" id="79263"/>
    <lineage>
        <taxon>Bacteria</taxon>
        <taxon>Bacillati</taxon>
        <taxon>Bacillota</taxon>
        <taxon>Bacilli</taxon>
        <taxon>Bacillales</taxon>
        <taxon>Paenibacillaceae</taxon>
        <taxon>Paenibacillus</taxon>
    </lineage>
</organism>
<dbReference type="Pfam" id="PF03845">
    <property type="entry name" value="Spore_permease"/>
    <property type="match status" value="1"/>
</dbReference>
<reference evidence="10 11" key="1">
    <citation type="submission" date="2018-01" db="EMBL/GenBank/DDBJ databases">
        <title>The whole genome sequencing and assembly of Paenibacillus chitinolyticus KCCM 41400 strain.</title>
        <authorList>
            <person name="Kim J.-Y."/>
            <person name="Park M.-K."/>
            <person name="Lee Y.-J."/>
            <person name="Yi H."/>
            <person name="Bahn Y.-S."/>
            <person name="Kim J.F."/>
            <person name="Lee D.-W."/>
        </authorList>
    </citation>
    <scope>NUCLEOTIDE SEQUENCE [LARGE SCALE GENOMIC DNA]</scope>
    <source>
        <strain evidence="10 11">KCCM 41400</strain>
    </source>
</reference>
<evidence type="ECO:0000256" key="5">
    <source>
        <dbReference type="ARBA" id="ARBA00022692"/>
    </source>
</evidence>
<comment type="similarity">
    <text evidence="2">Belongs to the amino acid-polyamine-organocation (APC) superfamily. Spore germination protein (SGP) (TC 2.A.3.9) family.</text>
</comment>
<keyword evidence="4" id="KW-0309">Germination</keyword>
<name>A0A410WXP1_9BACL</name>